<organism evidence="2 3">
    <name type="scientific">Filobasidium floriforme</name>
    <dbReference type="NCBI Taxonomy" id="5210"/>
    <lineage>
        <taxon>Eukaryota</taxon>
        <taxon>Fungi</taxon>
        <taxon>Dikarya</taxon>
        <taxon>Basidiomycota</taxon>
        <taxon>Agaricomycotina</taxon>
        <taxon>Tremellomycetes</taxon>
        <taxon>Filobasidiales</taxon>
        <taxon>Filobasidiaceae</taxon>
        <taxon>Filobasidium</taxon>
    </lineage>
</organism>
<evidence type="ECO:0000256" key="1">
    <source>
        <dbReference type="PIRSR" id="PIRSR610708-1"/>
    </source>
</evidence>
<dbReference type="GO" id="GO:0009264">
    <property type="term" value="P:deoxyribonucleotide catabolic process"/>
    <property type="evidence" value="ECO:0007669"/>
    <property type="project" value="InterPro"/>
</dbReference>
<sequence length="295" mass="33025">MSRRIQPTLRGFQTTRRAMSFNSLCKEALSSGKKVIAVDADDVLASTNAKVAEMYNELYELDPPMRLTDFRHYLYWQNRGWGTPVETAEKIRNMYRRGLLAKAEPIKGAREGLQALKDLGFRLVLITARGPDTEPGTHVWLKENMPDLFESLHFTGAFVAMQNPDTATASPPKKRSKAAVAHALGACLLIDDSLENALTCAAHEPPLPVLLFGKYPWNSHLTAEDTTEDDKAHQERVLRGIESEKGEDLASRLKREEETKGRLDLPDSVQRVDNWEEVVETLKGLSKDGLAKGRL</sequence>
<name>A0A8K0JR20_9TREE</name>
<accession>A0A8K0JR20</accession>
<dbReference type="EMBL" id="JABELV010000014">
    <property type="protein sequence ID" value="KAG7570989.1"/>
    <property type="molecule type" value="Genomic_DNA"/>
</dbReference>
<dbReference type="GO" id="GO:0008253">
    <property type="term" value="F:5'-nucleotidase activity"/>
    <property type="evidence" value="ECO:0007669"/>
    <property type="project" value="InterPro"/>
</dbReference>
<evidence type="ECO:0000313" key="3">
    <source>
        <dbReference type="Proteomes" id="UP000812966"/>
    </source>
</evidence>
<proteinExistence type="predicted"/>
<dbReference type="InterPro" id="IPR023214">
    <property type="entry name" value="HAD_sf"/>
</dbReference>
<dbReference type="InterPro" id="IPR010708">
    <property type="entry name" value="5'(3')-deoxyribonucleotidase"/>
</dbReference>
<dbReference type="PANTHER" id="PTHR35134">
    <property type="entry name" value="NUCLEOTIDASE YQFW-RELATED"/>
    <property type="match status" value="1"/>
</dbReference>
<gene>
    <name evidence="2" type="ORF">FFLO_01083</name>
</gene>
<dbReference type="OrthoDB" id="10248475at2759"/>
<keyword evidence="3" id="KW-1185">Reference proteome</keyword>
<dbReference type="PANTHER" id="PTHR35134:SF2">
    <property type="entry name" value="NUCLEOTIDASE YQFW-RELATED"/>
    <property type="match status" value="1"/>
</dbReference>
<reference evidence="2" key="1">
    <citation type="submission" date="2020-04" db="EMBL/GenBank/DDBJ databases">
        <title>Analysis of mating type loci in Filobasidium floriforme.</title>
        <authorList>
            <person name="Nowrousian M."/>
        </authorList>
    </citation>
    <scope>NUCLEOTIDE SEQUENCE</scope>
    <source>
        <strain evidence="2">CBS 6242</strain>
    </source>
</reference>
<evidence type="ECO:0000313" key="2">
    <source>
        <dbReference type="EMBL" id="KAG7570989.1"/>
    </source>
</evidence>
<dbReference type="SUPFAM" id="SSF56784">
    <property type="entry name" value="HAD-like"/>
    <property type="match status" value="1"/>
</dbReference>
<dbReference type="Proteomes" id="UP000812966">
    <property type="component" value="Unassembled WGS sequence"/>
</dbReference>
<feature type="active site" description="Nucleophile" evidence="1">
    <location>
        <position position="39"/>
    </location>
</feature>
<dbReference type="InterPro" id="IPR052419">
    <property type="entry name" value="5_3-deoxyribonucleotidase-like"/>
</dbReference>
<dbReference type="InterPro" id="IPR036412">
    <property type="entry name" value="HAD-like_sf"/>
</dbReference>
<dbReference type="Gene3D" id="3.40.50.1000">
    <property type="entry name" value="HAD superfamily/HAD-like"/>
    <property type="match status" value="1"/>
</dbReference>
<protein>
    <submittedName>
        <fullName evidence="2">Uncharacterized protein</fullName>
    </submittedName>
</protein>
<dbReference type="AlphaFoldDB" id="A0A8K0JR20"/>
<feature type="active site" description="Nucleophile" evidence="1">
    <location>
        <position position="41"/>
    </location>
</feature>
<dbReference type="Pfam" id="PF06941">
    <property type="entry name" value="NT5C"/>
    <property type="match status" value="1"/>
</dbReference>
<comment type="caution">
    <text evidence="2">The sequence shown here is derived from an EMBL/GenBank/DDBJ whole genome shotgun (WGS) entry which is preliminary data.</text>
</comment>